<dbReference type="InterPro" id="IPR024572">
    <property type="entry name" value="RcnB"/>
</dbReference>
<dbReference type="EMBL" id="NCDQ01000529">
    <property type="protein sequence ID" value="OYW98239.1"/>
    <property type="molecule type" value="Genomic_DNA"/>
</dbReference>
<sequence length="115" mass="14052">GGWDRDDRRPGSGQYRDRDRGRQHYDRGYYRPSFRSVQRYRAPAYRYPSGWYARAWSFGDYLPYGWYTPSYYLDYWRYDLPQPPIGCEWIRVGDNAVLVDVWSGQILSVYYDLFW</sequence>
<dbReference type="Pfam" id="PF11776">
    <property type="entry name" value="RcnB"/>
    <property type="match status" value="1"/>
</dbReference>
<protein>
    <recommendedName>
        <fullName evidence="4">RcnB family protein</fullName>
    </recommendedName>
</protein>
<dbReference type="Gene3D" id="3.10.450.160">
    <property type="entry name" value="inner membrane protein cigr"/>
    <property type="match status" value="1"/>
</dbReference>
<evidence type="ECO:0008006" key="4">
    <source>
        <dbReference type="Google" id="ProtNLM"/>
    </source>
</evidence>
<feature type="region of interest" description="Disordered" evidence="1">
    <location>
        <begin position="1"/>
        <end position="26"/>
    </location>
</feature>
<gene>
    <name evidence="2" type="ORF">B7Z12_20185</name>
</gene>
<evidence type="ECO:0000313" key="2">
    <source>
        <dbReference type="EMBL" id="OYW98239.1"/>
    </source>
</evidence>
<dbReference type="AlphaFoldDB" id="A0A258CRG7"/>
<evidence type="ECO:0000313" key="3">
    <source>
        <dbReference type="Proteomes" id="UP000215616"/>
    </source>
</evidence>
<feature type="non-terminal residue" evidence="2">
    <location>
        <position position="1"/>
    </location>
</feature>
<evidence type="ECO:0000256" key="1">
    <source>
        <dbReference type="SAM" id="MobiDB-lite"/>
    </source>
</evidence>
<reference evidence="2 3" key="1">
    <citation type="submission" date="2017-03" db="EMBL/GenBank/DDBJ databases">
        <title>Lifting the veil on microbial sulfur biogeochemistry in mining wastewaters.</title>
        <authorList>
            <person name="Kantor R.S."/>
            <person name="Colenbrander Nelson T."/>
            <person name="Marshall S."/>
            <person name="Bennett D."/>
            <person name="Apte S."/>
            <person name="Camacho D."/>
            <person name="Thomas B.C."/>
            <person name="Warren L.A."/>
            <person name="Banfield J.F."/>
        </authorList>
    </citation>
    <scope>NUCLEOTIDE SEQUENCE [LARGE SCALE GENOMIC DNA]</scope>
    <source>
        <strain evidence="2">32-67-7</strain>
    </source>
</reference>
<dbReference type="Proteomes" id="UP000215616">
    <property type="component" value="Unassembled WGS sequence"/>
</dbReference>
<comment type="caution">
    <text evidence="2">The sequence shown here is derived from an EMBL/GenBank/DDBJ whole genome shotgun (WGS) entry which is preliminary data.</text>
</comment>
<proteinExistence type="predicted"/>
<name>A0A258CRG7_CAUVI</name>
<organism evidence="2 3">
    <name type="scientific">Caulobacter vibrioides</name>
    <name type="common">Caulobacter crescentus</name>
    <dbReference type="NCBI Taxonomy" id="155892"/>
    <lineage>
        <taxon>Bacteria</taxon>
        <taxon>Pseudomonadati</taxon>
        <taxon>Pseudomonadota</taxon>
        <taxon>Alphaproteobacteria</taxon>
        <taxon>Caulobacterales</taxon>
        <taxon>Caulobacteraceae</taxon>
        <taxon>Caulobacter</taxon>
    </lineage>
</organism>
<accession>A0A258CRG7</accession>